<dbReference type="Pfam" id="PF13439">
    <property type="entry name" value="Glyco_transf_4"/>
    <property type="match status" value="1"/>
</dbReference>
<evidence type="ECO:0000256" key="1">
    <source>
        <dbReference type="ARBA" id="ARBA00021292"/>
    </source>
</evidence>
<accession>A0A1R1L9I0</accession>
<dbReference type="PANTHER" id="PTHR45947">
    <property type="entry name" value="SULFOQUINOVOSYL TRANSFERASE SQD2"/>
    <property type="match status" value="1"/>
</dbReference>
<dbReference type="SUPFAM" id="SSF53756">
    <property type="entry name" value="UDP-Glycosyltransferase/glycogen phosphorylase"/>
    <property type="match status" value="1"/>
</dbReference>
<dbReference type="EMBL" id="MRDE01000064">
    <property type="protein sequence ID" value="OMH24192.1"/>
    <property type="molecule type" value="Genomic_DNA"/>
</dbReference>
<dbReference type="GO" id="GO:0016757">
    <property type="term" value="F:glycosyltransferase activity"/>
    <property type="evidence" value="ECO:0007669"/>
    <property type="project" value="UniProtKB-KW"/>
</dbReference>
<dbReference type="Pfam" id="PF00534">
    <property type="entry name" value="Glycos_transf_1"/>
    <property type="match status" value="1"/>
</dbReference>
<evidence type="ECO:0000256" key="2">
    <source>
        <dbReference type="ARBA" id="ARBA00022676"/>
    </source>
</evidence>
<feature type="domain" description="Glycosyl transferase family 1" evidence="4">
    <location>
        <begin position="214"/>
        <end position="370"/>
    </location>
</feature>
<name>A0A1R1L9I0_9MICC</name>
<sequence>MTSVPSDGPLKILIAADTYAPHMNGAARFCERLAQGMLARGHEVHVVAARSSAGPSFSGVEDGVVVHRLRSHQPPTHPYFRICLPWEISREARRILEDERPDVVHVQCHYMIGKAFADTAARMGIRLIATNHFMPENLAPFLPFPRWFLDIVARNSWRDMGKVMGQAAVVTTPTPLAASAMHEHAFLRQVLPVSNGIDAAKYEQRAGEELEAPAHPTVLFVGRLAQEKHVDVLIDAVAKLPAELDTHLEIVGDGEVRPALEARVGQVGLGDRVRFLGPTSDEELRRAYLRATVFCQPGTAELQSLVTLEAMSASKPVVLADAMALPHLVDEGRNGHLFVPNDSTDLAAKLRRILELPEQERLSLGKTSREMVNKHDLSVTLNTFEALYRGTDYAAAPSDRSSGPRAGHV</sequence>
<evidence type="ECO:0000313" key="6">
    <source>
        <dbReference type="EMBL" id="OMH24192.1"/>
    </source>
</evidence>
<dbReference type="InterPro" id="IPR050194">
    <property type="entry name" value="Glycosyltransferase_grp1"/>
</dbReference>
<dbReference type="InterPro" id="IPR001296">
    <property type="entry name" value="Glyco_trans_1"/>
</dbReference>
<evidence type="ECO:0000256" key="3">
    <source>
        <dbReference type="ARBA" id="ARBA00022679"/>
    </source>
</evidence>
<dbReference type="AlphaFoldDB" id="A0A1R1L9I0"/>
<organism evidence="6 7">
    <name type="scientific">Tersicoccus phoenicis</name>
    <dbReference type="NCBI Taxonomy" id="554083"/>
    <lineage>
        <taxon>Bacteria</taxon>
        <taxon>Bacillati</taxon>
        <taxon>Actinomycetota</taxon>
        <taxon>Actinomycetes</taxon>
        <taxon>Micrococcales</taxon>
        <taxon>Micrococcaceae</taxon>
        <taxon>Tersicoccus</taxon>
    </lineage>
</organism>
<evidence type="ECO:0000259" key="5">
    <source>
        <dbReference type="Pfam" id="PF13439"/>
    </source>
</evidence>
<dbReference type="GO" id="GO:1901137">
    <property type="term" value="P:carbohydrate derivative biosynthetic process"/>
    <property type="evidence" value="ECO:0007669"/>
    <property type="project" value="UniProtKB-ARBA"/>
</dbReference>
<evidence type="ECO:0000313" key="7">
    <source>
        <dbReference type="Proteomes" id="UP000187085"/>
    </source>
</evidence>
<dbReference type="Proteomes" id="UP000187085">
    <property type="component" value="Unassembled WGS sequence"/>
</dbReference>
<gene>
    <name evidence="6" type="ORF">BKD30_09955</name>
</gene>
<dbReference type="PANTHER" id="PTHR45947:SF3">
    <property type="entry name" value="SULFOQUINOVOSYL TRANSFERASE SQD2"/>
    <property type="match status" value="1"/>
</dbReference>
<proteinExistence type="predicted"/>
<protein>
    <recommendedName>
        <fullName evidence="1">D-inositol 3-phosphate glycosyltransferase</fullName>
    </recommendedName>
</protein>
<dbReference type="InterPro" id="IPR028098">
    <property type="entry name" value="Glyco_trans_4-like_N"/>
</dbReference>
<keyword evidence="2" id="KW-0328">Glycosyltransferase</keyword>
<reference evidence="6 7" key="1">
    <citation type="submission" date="2016-12" db="EMBL/GenBank/DDBJ databases">
        <title>Draft genome of Tersicoccus phoenicis 1P05MA.</title>
        <authorList>
            <person name="Nakajima Y."/>
            <person name="Yoshizawa S."/>
            <person name="Nakamura K."/>
            <person name="Ogura Y."/>
            <person name="Hayashi T."/>
            <person name="Kogure K."/>
        </authorList>
    </citation>
    <scope>NUCLEOTIDE SEQUENCE [LARGE SCALE GENOMIC DNA]</scope>
    <source>
        <strain evidence="6 7">1p05MA</strain>
    </source>
</reference>
<dbReference type="RefSeq" id="WP_076704332.1">
    <property type="nucleotide sequence ID" value="NZ_MRDE01000064.1"/>
</dbReference>
<keyword evidence="7" id="KW-1185">Reference proteome</keyword>
<keyword evidence="3 6" id="KW-0808">Transferase</keyword>
<comment type="caution">
    <text evidence="6">The sequence shown here is derived from an EMBL/GenBank/DDBJ whole genome shotgun (WGS) entry which is preliminary data.</text>
</comment>
<feature type="domain" description="Glycosyltransferase subfamily 4-like N-terminal" evidence="5">
    <location>
        <begin position="24"/>
        <end position="200"/>
    </location>
</feature>
<evidence type="ECO:0000259" key="4">
    <source>
        <dbReference type="Pfam" id="PF00534"/>
    </source>
</evidence>
<dbReference type="STRING" id="554083.BKD30_09955"/>
<dbReference type="Gene3D" id="3.40.50.2000">
    <property type="entry name" value="Glycogen Phosphorylase B"/>
    <property type="match status" value="2"/>
</dbReference>